<evidence type="ECO:0000313" key="1">
    <source>
        <dbReference type="EMBL" id="AJQ93605.1"/>
    </source>
</evidence>
<protein>
    <submittedName>
        <fullName evidence="1">Uncharacterized protein</fullName>
    </submittedName>
</protein>
<dbReference type="OrthoDB" id="6182985at2"/>
<keyword evidence="2" id="KW-1185">Reference proteome</keyword>
<sequence length="88" mass="10184">MNTLILHTEHCLNRLLELEQQVEESRLFNVGYIIPQVTLLENQWRDEGRSGDLQNFLADLKQMVNAHGRQDNLDDQDLTVNAEILALL</sequence>
<dbReference type="Proteomes" id="UP000032266">
    <property type="component" value="Chromosome"/>
</dbReference>
<dbReference type="RefSeq" id="WP_044616350.1">
    <property type="nucleotide sequence ID" value="NZ_CP007142.1"/>
</dbReference>
<dbReference type="STRING" id="1445510.YC6258_01557"/>
<gene>
    <name evidence="1" type="ORF">YC6258_01557</name>
</gene>
<evidence type="ECO:0000313" key="2">
    <source>
        <dbReference type="Proteomes" id="UP000032266"/>
    </source>
</evidence>
<dbReference type="AlphaFoldDB" id="A0A0C5V242"/>
<organism evidence="1 2">
    <name type="scientific">Gynuella sunshinyii YC6258</name>
    <dbReference type="NCBI Taxonomy" id="1445510"/>
    <lineage>
        <taxon>Bacteria</taxon>
        <taxon>Pseudomonadati</taxon>
        <taxon>Pseudomonadota</taxon>
        <taxon>Gammaproteobacteria</taxon>
        <taxon>Oceanospirillales</taxon>
        <taxon>Saccharospirillaceae</taxon>
        <taxon>Gynuella</taxon>
    </lineage>
</organism>
<proteinExistence type="predicted"/>
<name>A0A0C5V242_9GAMM</name>
<reference evidence="1 2" key="1">
    <citation type="submission" date="2014-01" db="EMBL/GenBank/DDBJ databases">
        <title>Full genme sequencing of cellulolytic bacterium Gynuella sunshinyii YC6258T gen. nov., sp. nov.</title>
        <authorList>
            <person name="Khan H."/>
            <person name="Chung E.J."/>
            <person name="Chung Y.R."/>
        </authorList>
    </citation>
    <scope>NUCLEOTIDE SEQUENCE [LARGE SCALE GENOMIC DNA]</scope>
    <source>
        <strain evidence="1 2">YC6258</strain>
    </source>
</reference>
<accession>A0A0C5V242</accession>
<dbReference type="HOGENOM" id="CLU_2464711_0_0_6"/>
<dbReference type="KEGG" id="gsn:YC6258_01557"/>
<dbReference type="EMBL" id="CP007142">
    <property type="protein sequence ID" value="AJQ93605.1"/>
    <property type="molecule type" value="Genomic_DNA"/>
</dbReference>